<dbReference type="Gene3D" id="3.90.1750.20">
    <property type="entry name" value="Putative Large Serine Recombinase, Chain B, Domain 2"/>
    <property type="match status" value="1"/>
</dbReference>
<feature type="non-terminal residue" evidence="4">
    <location>
        <position position="1"/>
    </location>
</feature>
<evidence type="ECO:0000256" key="2">
    <source>
        <dbReference type="SAM" id="MobiDB-lite"/>
    </source>
</evidence>
<dbReference type="PROSITE" id="PS51737">
    <property type="entry name" value="RECOMBINASE_DNA_BIND"/>
    <property type="match status" value="1"/>
</dbReference>
<dbReference type="GO" id="GO:0003677">
    <property type="term" value="F:DNA binding"/>
    <property type="evidence" value="ECO:0007669"/>
    <property type="project" value="InterPro"/>
</dbReference>
<comment type="caution">
    <text evidence="4">The sequence shown here is derived from an EMBL/GenBank/DDBJ whole genome shotgun (WGS) entry which is preliminary data.</text>
</comment>
<dbReference type="GO" id="GO:0000150">
    <property type="term" value="F:DNA strand exchange activity"/>
    <property type="evidence" value="ECO:0007669"/>
    <property type="project" value="InterPro"/>
</dbReference>
<dbReference type="InterPro" id="IPR036162">
    <property type="entry name" value="Resolvase-like_N_sf"/>
</dbReference>
<dbReference type="InterPro" id="IPR038109">
    <property type="entry name" value="DNA_bind_recomb_sf"/>
</dbReference>
<sequence>LDRLARDPYIRQTLEREFNNRGAKIEYVLGDYDETPEGEVRKDLDATFAKWENAKRVERSKRGKRRKAHSGKWVHGMSPYGYCVDREAEDGLAIIESQAEVIRKIFHWYTEEDFSIKEIKRALVVEGAVQKKGGTTWAPSTINHILDNTIYAGYCHFNKSSRVGTRDVFKDKKEWIRIEVEPIIDVSTFEKALLRKKENRMSRRTQPKYEYLLNRRVLCSECRKTYAAETRWSGIRRGSTGKKYKSQFYRHRMANGHCMNAQVNCRVLDKIVWDKVQSILLNPAALVEGYEQTVEEHKKTVEKRLLQIDVLERNLLKLEEKRHNLTSVYLDPDIQLSKSEYIKQRDQFDEEEQTINKRIEILREELAVVPEPAQLEVLKKFSDEIADELLGDQELSLAKKKRILKLMNIKVFYHPDGRILLDGWLNVPEEHVAIDHGMSVPGKPRVVSTSTSTTTPSRPTTAQE</sequence>
<dbReference type="Pfam" id="PF00239">
    <property type="entry name" value="Resolvase"/>
    <property type="match status" value="1"/>
</dbReference>
<feature type="coiled-coil region" evidence="1">
    <location>
        <begin position="294"/>
        <end position="365"/>
    </location>
</feature>
<protein>
    <submittedName>
        <fullName evidence="4">Recombinase family protein</fullName>
    </submittedName>
</protein>
<dbReference type="Pfam" id="PF07508">
    <property type="entry name" value="Recombinase"/>
    <property type="match status" value="1"/>
</dbReference>
<proteinExistence type="predicted"/>
<evidence type="ECO:0000313" key="5">
    <source>
        <dbReference type="Proteomes" id="UP000614469"/>
    </source>
</evidence>
<organism evidence="4 5">
    <name type="scientific">Candidatus Desulfolinea nitratireducens</name>
    <dbReference type="NCBI Taxonomy" id="2841698"/>
    <lineage>
        <taxon>Bacteria</taxon>
        <taxon>Bacillati</taxon>
        <taxon>Chloroflexota</taxon>
        <taxon>Anaerolineae</taxon>
        <taxon>Anaerolineales</taxon>
        <taxon>Anaerolineales incertae sedis</taxon>
        <taxon>Candidatus Desulfolinea</taxon>
    </lineage>
</organism>
<dbReference type="Proteomes" id="UP000614469">
    <property type="component" value="Unassembled WGS sequence"/>
</dbReference>
<feature type="domain" description="Recombinase" evidence="3">
    <location>
        <begin position="79"/>
        <end position="204"/>
    </location>
</feature>
<feature type="compositionally biased region" description="Low complexity" evidence="2">
    <location>
        <begin position="444"/>
        <end position="464"/>
    </location>
</feature>
<evidence type="ECO:0000313" key="4">
    <source>
        <dbReference type="EMBL" id="MBC8335639.1"/>
    </source>
</evidence>
<dbReference type="EMBL" id="JACNJN010000118">
    <property type="protein sequence ID" value="MBC8335639.1"/>
    <property type="molecule type" value="Genomic_DNA"/>
</dbReference>
<dbReference type="InterPro" id="IPR011109">
    <property type="entry name" value="DNA_bind_recombinase_dom"/>
</dbReference>
<gene>
    <name evidence="4" type="ORF">H8E29_10260</name>
</gene>
<dbReference type="InterPro" id="IPR050639">
    <property type="entry name" value="SSR_resolvase"/>
</dbReference>
<dbReference type="PANTHER" id="PTHR30461">
    <property type="entry name" value="DNA-INVERTASE FROM LAMBDOID PROPHAGE"/>
    <property type="match status" value="1"/>
</dbReference>
<dbReference type="InterPro" id="IPR006119">
    <property type="entry name" value="Resolv_N"/>
</dbReference>
<name>A0A8J6TJ51_9CHLR</name>
<evidence type="ECO:0000259" key="3">
    <source>
        <dbReference type="PROSITE" id="PS51737"/>
    </source>
</evidence>
<feature type="region of interest" description="Disordered" evidence="2">
    <location>
        <begin position="436"/>
        <end position="464"/>
    </location>
</feature>
<evidence type="ECO:0000256" key="1">
    <source>
        <dbReference type="SAM" id="Coils"/>
    </source>
</evidence>
<keyword evidence="1" id="KW-0175">Coiled coil</keyword>
<accession>A0A8J6TJ51</accession>
<dbReference type="SUPFAM" id="SSF53041">
    <property type="entry name" value="Resolvase-like"/>
    <property type="match status" value="1"/>
</dbReference>
<dbReference type="AlphaFoldDB" id="A0A8J6TJ51"/>
<dbReference type="PANTHER" id="PTHR30461:SF23">
    <property type="entry name" value="DNA RECOMBINASE-RELATED"/>
    <property type="match status" value="1"/>
</dbReference>
<reference evidence="4 5" key="1">
    <citation type="submission" date="2020-08" db="EMBL/GenBank/DDBJ databases">
        <title>Bridging the membrane lipid divide: bacteria of the FCB group superphylum have the potential to synthesize archaeal ether lipids.</title>
        <authorList>
            <person name="Villanueva L."/>
            <person name="Von Meijenfeldt F.A.B."/>
            <person name="Westbye A.B."/>
            <person name="Yadav S."/>
            <person name="Hopmans E.C."/>
            <person name="Dutilh B.E."/>
            <person name="Sinninghe Damste J.S."/>
        </authorList>
    </citation>
    <scope>NUCLEOTIDE SEQUENCE [LARGE SCALE GENOMIC DNA]</scope>
    <source>
        <strain evidence="4">NIOZ-UU36</strain>
    </source>
</reference>